<comment type="caution">
    <text evidence="2">The sequence shown here is derived from an EMBL/GenBank/DDBJ whole genome shotgun (WGS) entry which is preliminary data.</text>
</comment>
<organism evidence="2 3">
    <name type="scientific">Gymnopilus dilepis</name>
    <dbReference type="NCBI Taxonomy" id="231916"/>
    <lineage>
        <taxon>Eukaryota</taxon>
        <taxon>Fungi</taxon>
        <taxon>Dikarya</taxon>
        <taxon>Basidiomycota</taxon>
        <taxon>Agaricomycotina</taxon>
        <taxon>Agaricomycetes</taxon>
        <taxon>Agaricomycetidae</taxon>
        <taxon>Agaricales</taxon>
        <taxon>Agaricineae</taxon>
        <taxon>Hymenogastraceae</taxon>
        <taxon>Gymnopilus</taxon>
    </lineage>
</organism>
<sequence>MKFTTIVAALSLSLSGLAPAFATPTNAQFGAGIASTFAQFYPGAIGAIANLSPDAADKVEASVKQACDAVKDINTEGATVPNSAGSGSIFSPVTSTIASFVASIVPNVVPIMEAVMAVSSGDASSSPKLVAIAQQTCQIVFN</sequence>
<keyword evidence="3" id="KW-1185">Reference proteome</keyword>
<dbReference type="AlphaFoldDB" id="A0A409W1H6"/>
<keyword evidence="1" id="KW-0732">Signal</keyword>
<accession>A0A409W1H6</accession>
<feature type="chain" id="PRO_5019414289" evidence="1">
    <location>
        <begin position="23"/>
        <end position="142"/>
    </location>
</feature>
<dbReference type="InParanoid" id="A0A409W1H6"/>
<dbReference type="Proteomes" id="UP000284706">
    <property type="component" value="Unassembled WGS sequence"/>
</dbReference>
<dbReference type="EMBL" id="NHYE01005461">
    <property type="protein sequence ID" value="PPQ72357.1"/>
    <property type="molecule type" value="Genomic_DNA"/>
</dbReference>
<gene>
    <name evidence="2" type="ORF">CVT26_007318</name>
</gene>
<feature type="signal peptide" evidence="1">
    <location>
        <begin position="1"/>
        <end position="22"/>
    </location>
</feature>
<protein>
    <submittedName>
        <fullName evidence="2">Uncharacterized protein</fullName>
    </submittedName>
</protein>
<evidence type="ECO:0000313" key="3">
    <source>
        <dbReference type="Proteomes" id="UP000284706"/>
    </source>
</evidence>
<proteinExistence type="predicted"/>
<dbReference type="OrthoDB" id="3093587at2759"/>
<name>A0A409W1H6_9AGAR</name>
<reference evidence="2 3" key="1">
    <citation type="journal article" date="2018" name="Evol. Lett.">
        <title>Horizontal gene cluster transfer increased hallucinogenic mushroom diversity.</title>
        <authorList>
            <person name="Reynolds H.T."/>
            <person name="Vijayakumar V."/>
            <person name="Gluck-Thaler E."/>
            <person name="Korotkin H.B."/>
            <person name="Matheny P.B."/>
            <person name="Slot J.C."/>
        </authorList>
    </citation>
    <scope>NUCLEOTIDE SEQUENCE [LARGE SCALE GENOMIC DNA]</scope>
    <source>
        <strain evidence="2 3">SRW20</strain>
    </source>
</reference>
<evidence type="ECO:0000313" key="2">
    <source>
        <dbReference type="EMBL" id="PPQ72357.1"/>
    </source>
</evidence>
<evidence type="ECO:0000256" key="1">
    <source>
        <dbReference type="SAM" id="SignalP"/>
    </source>
</evidence>